<dbReference type="Proteomes" id="UP001432146">
    <property type="component" value="Unassembled WGS sequence"/>
</dbReference>
<dbReference type="EMBL" id="JAWNGG020000094">
    <property type="protein sequence ID" value="KAK9302507.1"/>
    <property type="molecule type" value="Genomic_DNA"/>
</dbReference>
<name>A0AAW0ZY20_9HYME</name>
<comment type="caution">
    <text evidence="1">The sequence shown here is derived from an EMBL/GenBank/DDBJ whole genome shotgun (WGS) entry which is preliminary data.</text>
</comment>
<keyword evidence="2" id="KW-1185">Reference proteome</keyword>
<organism evidence="1 2">
    <name type="scientific">Tetragonisca angustula</name>
    <dbReference type="NCBI Taxonomy" id="166442"/>
    <lineage>
        <taxon>Eukaryota</taxon>
        <taxon>Metazoa</taxon>
        <taxon>Ecdysozoa</taxon>
        <taxon>Arthropoda</taxon>
        <taxon>Hexapoda</taxon>
        <taxon>Insecta</taxon>
        <taxon>Pterygota</taxon>
        <taxon>Neoptera</taxon>
        <taxon>Endopterygota</taxon>
        <taxon>Hymenoptera</taxon>
        <taxon>Apocrita</taxon>
        <taxon>Aculeata</taxon>
        <taxon>Apoidea</taxon>
        <taxon>Anthophila</taxon>
        <taxon>Apidae</taxon>
        <taxon>Tetragonisca</taxon>
    </lineage>
</organism>
<reference evidence="1 2" key="1">
    <citation type="submission" date="2024-05" db="EMBL/GenBank/DDBJ databases">
        <title>The nuclear and mitochondrial genome assemblies of Tetragonisca angustula (Apidae: Meliponini), a tiny yet remarkable pollinator in the Neotropics.</title>
        <authorList>
            <person name="Ferrari R."/>
            <person name="Ricardo P.C."/>
            <person name="Dias F.C."/>
            <person name="Araujo N.S."/>
            <person name="Soares D.O."/>
            <person name="Zhou Q.-S."/>
            <person name="Zhu C.-D."/>
            <person name="Coutinho L."/>
            <person name="Airas M.C."/>
            <person name="Batista T.M."/>
        </authorList>
    </citation>
    <scope>NUCLEOTIDE SEQUENCE [LARGE SCALE GENOMIC DNA]</scope>
    <source>
        <strain evidence="1">ASF017062</strain>
        <tissue evidence="1">Abdomen</tissue>
    </source>
</reference>
<proteinExistence type="predicted"/>
<accession>A0AAW0ZY20</accession>
<sequence>MAIRVVRAYRKISYEVFTLAEMVTHDLREEEDAKIYHLVLKLRRNRNGRRSVRGWTWLSTSWKSAWFSNSSGVPSSPSGRSVDSWCIVDRRKPAEYCSFSFSEDMMSLKETKERHCEANDKTTR</sequence>
<dbReference type="AlphaFoldDB" id="A0AAW0ZY20"/>
<evidence type="ECO:0000313" key="1">
    <source>
        <dbReference type="EMBL" id="KAK9302507.1"/>
    </source>
</evidence>
<evidence type="ECO:0000313" key="2">
    <source>
        <dbReference type="Proteomes" id="UP001432146"/>
    </source>
</evidence>
<protein>
    <submittedName>
        <fullName evidence="1">Uncharacterized protein</fullName>
    </submittedName>
</protein>
<gene>
    <name evidence="1" type="ORF">QLX08_005500</name>
</gene>